<name>A0AAW1JIQ2_POPJA</name>
<protein>
    <submittedName>
        <fullName evidence="1">Uncharacterized protein</fullName>
    </submittedName>
</protein>
<evidence type="ECO:0000313" key="2">
    <source>
        <dbReference type="Proteomes" id="UP001458880"/>
    </source>
</evidence>
<proteinExistence type="predicted"/>
<organism evidence="1 2">
    <name type="scientific">Popillia japonica</name>
    <name type="common">Japanese beetle</name>
    <dbReference type="NCBI Taxonomy" id="7064"/>
    <lineage>
        <taxon>Eukaryota</taxon>
        <taxon>Metazoa</taxon>
        <taxon>Ecdysozoa</taxon>
        <taxon>Arthropoda</taxon>
        <taxon>Hexapoda</taxon>
        <taxon>Insecta</taxon>
        <taxon>Pterygota</taxon>
        <taxon>Neoptera</taxon>
        <taxon>Endopterygota</taxon>
        <taxon>Coleoptera</taxon>
        <taxon>Polyphaga</taxon>
        <taxon>Scarabaeiformia</taxon>
        <taxon>Scarabaeidae</taxon>
        <taxon>Rutelinae</taxon>
        <taxon>Popillia</taxon>
    </lineage>
</organism>
<sequence length="141" mass="16932">MQPEEQANYTFVANPYSRRVFSDQHEKLLSEYLQTWEQANYTFVANPYSRRVFSDQHEKLLSEYLQTCSKMHYGLTTKETRKFAYDYAVKCEVKYPKKWDESKAAKRDWLICFMNRHSELSIRQPEATRNGTNRRLRNVIG</sequence>
<dbReference type="Proteomes" id="UP001458880">
    <property type="component" value="Unassembled WGS sequence"/>
</dbReference>
<keyword evidence="2" id="KW-1185">Reference proteome</keyword>
<gene>
    <name evidence="1" type="ORF">QE152_g29082</name>
</gene>
<accession>A0AAW1JIQ2</accession>
<comment type="caution">
    <text evidence="1">The sequence shown here is derived from an EMBL/GenBank/DDBJ whole genome shotgun (WGS) entry which is preliminary data.</text>
</comment>
<dbReference type="EMBL" id="JASPKY010000363">
    <property type="protein sequence ID" value="KAK9703832.1"/>
    <property type="molecule type" value="Genomic_DNA"/>
</dbReference>
<dbReference type="AlphaFoldDB" id="A0AAW1JIQ2"/>
<evidence type="ECO:0000313" key="1">
    <source>
        <dbReference type="EMBL" id="KAK9703832.1"/>
    </source>
</evidence>
<reference evidence="1 2" key="1">
    <citation type="journal article" date="2024" name="BMC Genomics">
        <title>De novo assembly and annotation of Popillia japonica's genome with initial clues to its potential as an invasive pest.</title>
        <authorList>
            <person name="Cucini C."/>
            <person name="Boschi S."/>
            <person name="Funari R."/>
            <person name="Cardaioli E."/>
            <person name="Iannotti N."/>
            <person name="Marturano G."/>
            <person name="Paoli F."/>
            <person name="Bruttini M."/>
            <person name="Carapelli A."/>
            <person name="Frati F."/>
            <person name="Nardi F."/>
        </authorList>
    </citation>
    <scope>NUCLEOTIDE SEQUENCE [LARGE SCALE GENOMIC DNA]</scope>
    <source>
        <strain evidence="1">DMR45628</strain>
    </source>
</reference>